<dbReference type="Proteomes" id="UP000078200">
    <property type="component" value="Unassembled WGS sequence"/>
</dbReference>
<name>A0A1A9VYZ6_GLOAU</name>
<evidence type="ECO:0000313" key="2">
    <source>
        <dbReference type="Proteomes" id="UP000078200"/>
    </source>
</evidence>
<evidence type="ECO:0000313" key="1">
    <source>
        <dbReference type="EnsemblMetazoa" id="GAUT052824-PC"/>
    </source>
</evidence>
<proteinExistence type="predicted"/>
<sequence length="50" mass="6068">MVEFFDGFDDAFEAYAKDLSEEEKADHEDFLKWFKEFKEADGFVNQFEKF</sequence>
<organism evidence="1 2">
    <name type="scientific">Glossina austeni</name>
    <name type="common">Savannah tsetse fly</name>
    <dbReference type="NCBI Taxonomy" id="7395"/>
    <lineage>
        <taxon>Eukaryota</taxon>
        <taxon>Metazoa</taxon>
        <taxon>Ecdysozoa</taxon>
        <taxon>Arthropoda</taxon>
        <taxon>Hexapoda</taxon>
        <taxon>Insecta</taxon>
        <taxon>Pterygota</taxon>
        <taxon>Neoptera</taxon>
        <taxon>Endopterygota</taxon>
        <taxon>Diptera</taxon>
        <taxon>Brachycera</taxon>
        <taxon>Muscomorpha</taxon>
        <taxon>Hippoboscoidea</taxon>
        <taxon>Glossinidae</taxon>
        <taxon>Glossina</taxon>
    </lineage>
</organism>
<accession>A0A1A9VYZ6</accession>
<reference evidence="1" key="1">
    <citation type="submission" date="2020-05" db="UniProtKB">
        <authorList>
            <consortium name="EnsemblMetazoa"/>
        </authorList>
    </citation>
    <scope>IDENTIFICATION</scope>
    <source>
        <strain evidence="1">TTRI</strain>
    </source>
</reference>
<dbReference type="VEuPathDB" id="VectorBase:GAUT052824"/>
<dbReference type="EnsemblMetazoa" id="GAUT052824-RC">
    <property type="protein sequence ID" value="GAUT052824-PC"/>
    <property type="gene ID" value="GAUT052824"/>
</dbReference>
<protein>
    <submittedName>
        <fullName evidence="1">Uncharacterized protein</fullName>
    </submittedName>
</protein>
<keyword evidence="2" id="KW-1185">Reference proteome</keyword>
<dbReference type="AlphaFoldDB" id="A0A1A9VYZ6"/>